<dbReference type="InterPro" id="IPR022603">
    <property type="entry name" value="DUF3152"/>
</dbReference>
<protein>
    <recommendedName>
        <fullName evidence="2">DUF3152 domain-containing protein</fullName>
    </recommendedName>
</protein>
<dbReference type="SUPFAM" id="SSF55486">
    <property type="entry name" value="Metalloproteases ('zincins'), catalytic domain"/>
    <property type="match status" value="1"/>
</dbReference>
<organism evidence="3 4">
    <name type="scientific">Actinoplanes philippinensis</name>
    <dbReference type="NCBI Taxonomy" id="35752"/>
    <lineage>
        <taxon>Bacteria</taxon>
        <taxon>Bacillati</taxon>
        <taxon>Actinomycetota</taxon>
        <taxon>Actinomycetes</taxon>
        <taxon>Micromonosporales</taxon>
        <taxon>Micromonosporaceae</taxon>
        <taxon>Actinoplanes</taxon>
    </lineage>
</organism>
<dbReference type="EMBL" id="FONV01000004">
    <property type="protein sequence ID" value="SFE92708.1"/>
    <property type="molecule type" value="Genomic_DNA"/>
</dbReference>
<evidence type="ECO:0000259" key="2">
    <source>
        <dbReference type="Pfam" id="PF11350"/>
    </source>
</evidence>
<evidence type="ECO:0000313" key="4">
    <source>
        <dbReference type="Proteomes" id="UP000199645"/>
    </source>
</evidence>
<dbReference type="Proteomes" id="UP000199645">
    <property type="component" value="Unassembled WGS sequence"/>
</dbReference>
<gene>
    <name evidence="3" type="ORF">SAMN05421541_104498</name>
</gene>
<feature type="region of interest" description="Disordered" evidence="1">
    <location>
        <begin position="238"/>
        <end position="263"/>
    </location>
</feature>
<feature type="compositionally biased region" description="Low complexity" evidence="1">
    <location>
        <begin position="40"/>
        <end position="52"/>
    </location>
</feature>
<dbReference type="Pfam" id="PF11350">
    <property type="entry name" value="DUF3152"/>
    <property type="match status" value="1"/>
</dbReference>
<dbReference type="AlphaFoldDB" id="A0A1I2EJQ7"/>
<feature type="domain" description="DUF3152" evidence="2">
    <location>
        <begin position="60"/>
        <end position="229"/>
    </location>
</feature>
<feature type="region of interest" description="Disordered" evidence="1">
    <location>
        <begin position="36"/>
        <end position="57"/>
    </location>
</feature>
<evidence type="ECO:0000313" key="3">
    <source>
        <dbReference type="EMBL" id="SFE92708.1"/>
    </source>
</evidence>
<keyword evidence="4" id="KW-1185">Reference proteome</keyword>
<dbReference type="OrthoDB" id="9779865at2"/>
<sequence length="263" mass="28521">MRSRAYLWIILAAVVTAATTLAVFGTVPRPLFREAPSPPAAAASKPASVPQPRARAATPDRITYPAEGQGTWVEAARQKDAPAGSEGLVMRYRVAVERGIEGVTADTFAEKVTTTLEDPRSWTAGEQYRFRRVGPGQSADFVVRLATPGTRDALCDGADGYTSCRNGANVVINVARWVKGVPRYGAPLTVYQQYVINHEVGHRLGESHQRCPRRGGPAPVMQQQTLGLHGCTANPWPYPDGKLHQGPLGSYNDPTPPRDRGRR</sequence>
<evidence type="ECO:0000256" key="1">
    <source>
        <dbReference type="SAM" id="MobiDB-lite"/>
    </source>
</evidence>
<accession>A0A1I2EJQ7</accession>
<proteinExistence type="predicted"/>
<reference evidence="3 4" key="1">
    <citation type="submission" date="2016-10" db="EMBL/GenBank/DDBJ databases">
        <authorList>
            <person name="de Groot N.N."/>
        </authorList>
    </citation>
    <scope>NUCLEOTIDE SEQUENCE [LARGE SCALE GENOMIC DNA]</scope>
    <source>
        <strain evidence="3 4">DSM 43019</strain>
    </source>
</reference>
<name>A0A1I2EJQ7_9ACTN</name>